<dbReference type="InterPro" id="IPR005501">
    <property type="entry name" value="LamB/YcsF/PxpA-like"/>
</dbReference>
<dbReference type="InterPro" id="IPR011330">
    <property type="entry name" value="Glyco_hydro/deAcase_b/a-brl"/>
</dbReference>
<dbReference type="STRING" id="1216006.VA7868_00937"/>
<accession>A0A1M5WZ31</accession>
<dbReference type="PANTHER" id="PTHR30292:SF0">
    <property type="entry name" value="5-OXOPROLINASE SUBUNIT A"/>
    <property type="match status" value="1"/>
</dbReference>
<evidence type="ECO:0000256" key="1">
    <source>
        <dbReference type="ARBA" id="ARBA00022741"/>
    </source>
</evidence>
<organism evidence="2 3">
    <name type="scientific">Vibrio aerogenes CECT 7868</name>
    <dbReference type="NCBI Taxonomy" id="1216006"/>
    <lineage>
        <taxon>Bacteria</taxon>
        <taxon>Pseudomonadati</taxon>
        <taxon>Pseudomonadota</taxon>
        <taxon>Gammaproteobacteria</taxon>
        <taxon>Vibrionales</taxon>
        <taxon>Vibrionaceae</taxon>
        <taxon>Vibrio</taxon>
    </lineage>
</organism>
<dbReference type="EMBL" id="FQXZ01000007">
    <property type="protein sequence ID" value="SHH92781.1"/>
    <property type="molecule type" value="Genomic_DNA"/>
</dbReference>
<evidence type="ECO:0000313" key="2">
    <source>
        <dbReference type="EMBL" id="SHH92781.1"/>
    </source>
</evidence>
<dbReference type="AlphaFoldDB" id="A0A1M5WZ31"/>
<dbReference type="Gene3D" id="3.20.20.370">
    <property type="entry name" value="Glycoside hydrolase/deacetylase"/>
    <property type="match status" value="1"/>
</dbReference>
<dbReference type="Pfam" id="PF03746">
    <property type="entry name" value="LamB_YcsF"/>
    <property type="match status" value="1"/>
</dbReference>
<dbReference type="NCBIfam" id="NF003814">
    <property type="entry name" value="PRK05406.1-3"/>
    <property type="match status" value="1"/>
</dbReference>
<dbReference type="GO" id="GO:0005524">
    <property type="term" value="F:ATP binding"/>
    <property type="evidence" value="ECO:0007669"/>
    <property type="project" value="UniProtKB-KW"/>
</dbReference>
<dbReference type="Proteomes" id="UP000184608">
    <property type="component" value="Unassembled WGS sequence"/>
</dbReference>
<dbReference type="NCBIfam" id="NF003816">
    <property type="entry name" value="PRK05406.1-5"/>
    <property type="match status" value="1"/>
</dbReference>
<dbReference type="CDD" id="cd10787">
    <property type="entry name" value="LamB_YcsF_like"/>
    <property type="match status" value="1"/>
</dbReference>
<sequence>MMKLNCDLGESYGSWVAGMDEAVMPFIDMANIACGFHASDPDVMAKTIQSAVKHGVTIGAHPGYDDKKGFGRRSIPHTSSEISNLVVYQVGAMMGMCRLYGATVEYVKPHGALYMDMMRDEAVYRAIIQGMAQAGFGVPLMILAKVDNSAYQAIADEAGVSLLFEAFADRAYTSEGSLTPRSLPGAVYHDPEQIIGQLKQLVMHGSVISIDGTELRMKADTVCVHGDNQESVQTVHLLRQVVDQ</sequence>
<keyword evidence="1" id="KW-0547">Nucleotide-binding</keyword>
<dbReference type="SUPFAM" id="SSF88713">
    <property type="entry name" value="Glycoside hydrolase/deacetylase"/>
    <property type="match status" value="1"/>
</dbReference>
<reference evidence="2 3" key="1">
    <citation type="submission" date="2016-11" db="EMBL/GenBank/DDBJ databases">
        <authorList>
            <person name="Jaros S."/>
            <person name="Januszkiewicz K."/>
            <person name="Wedrychowicz H."/>
        </authorList>
    </citation>
    <scope>NUCLEOTIDE SEQUENCE [LARGE SCALE GENOMIC DNA]</scope>
    <source>
        <strain evidence="2 3">CECT 7868</strain>
    </source>
</reference>
<name>A0A1M5WZ31_9VIBR</name>
<proteinExistence type="predicted"/>
<dbReference type="PANTHER" id="PTHR30292">
    <property type="entry name" value="UNCHARACTERIZED PROTEIN YBGL-RELATED"/>
    <property type="match status" value="1"/>
</dbReference>
<evidence type="ECO:0000313" key="3">
    <source>
        <dbReference type="Proteomes" id="UP000184608"/>
    </source>
</evidence>
<protein>
    <submittedName>
        <fullName evidence="2">LamB/YcsF family protein</fullName>
    </submittedName>
</protein>
<gene>
    <name evidence="2" type="ORF">VA7868_00937</name>
</gene>
<keyword evidence="3" id="KW-1185">Reference proteome</keyword>
<dbReference type="GO" id="GO:0005975">
    <property type="term" value="P:carbohydrate metabolic process"/>
    <property type="evidence" value="ECO:0007669"/>
    <property type="project" value="InterPro"/>
</dbReference>